<dbReference type="PROSITE" id="PS50110">
    <property type="entry name" value="RESPONSE_REGULATORY"/>
    <property type="match status" value="1"/>
</dbReference>
<protein>
    <submittedName>
        <fullName evidence="4">EAL domain-containing protein</fullName>
    </submittedName>
</protein>
<dbReference type="Gene3D" id="3.20.20.450">
    <property type="entry name" value="EAL domain"/>
    <property type="match status" value="1"/>
</dbReference>
<accession>A0ABX2LS19</accession>
<dbReference type="Pfam" id="PF00072">
    <property type="entry name" value="Response_reg"/>
    <property type="match status" value="1"/>
</dbReference>
<dbReference type="SMART" id="SM00448">
    <property type="entry name" value="REC"/>
    <property type="match status" value="1"/>
</dbReference>
<dbReference type="InterPro" id="IPR001789">
    <property type="entry name" value="Sig_transdc_resp-reg_receiver"/>
</dbReference>
<evidence type="ECO:0000259" key="2">
    <source>
        <dbReference type="PROSITE" id="PS50110"/>
    </source>
</evidence>
<dbReference type="InterPro" id="IPR001633">
    <property type="entry name" value="EAL_dom"/>
</dbReference>
<dbReference type="Proteomes" id="UP000536746">
    <property type="component" value="Unassembled WGS sequence"/>
</dbReference>
<feature type="modified residue" description="4-aspartylphosphate" evidence="1">
    <location>
        <position position="58"/>
    </location>
</feature>
<comment type="caution">
    <text evidence="4">The sequence shown here is derived from an EMBL/GenBank/DDBJ whole genome shotgun (WGS) entry which is preliminary data.</text>
</comment>
<dbReference type="Pfam" id="PF00563">
    <property type="entry name" value="EAL"/>
    <property type="match status" value="1"/>
</dbReference>
<dbReference type="EMBL" id="JABFMT010000003">
    <property type="protein sequence ID" value="NUU00906.1"/>
    <property type="molecule type" value="Genomic_DNA"/>
</dbReference>
<organism evidence="4 5">
    <name type="scientific">Herbaspirillum robiniae</name>
    <dbReference type="NCBI Taxonomy" id="2014887"/>
    <lineage>
        <taxon>Bacteria</taxon>
        <taxon>Pseudomonadati</taxon>
        <taxon>Pseudomonadota</taxon>
        <taxon>Betaproteobacteria</taxon>
        <taxon>Burkholderiales</taxon>
        <taxon>Oxalobacteraceae</taxon>
        <taxon>Herbaspirillum</taxon>
    </lineage>
</organism>
<dbReference type="InterPro" id="IPR011006">
    <property type="entry name" value="CheY-like_superfamily"/>
</dbReference>
<feature type="domain" description="EAL" evidence="3">
    <location>
        <begin position="152"/>
        <end position="406"/>
    </location>
</feature>
<feature type="domain" description="Response regulatory" evidence="2">
    <location>
        <begin position="8"/>
        <end position="136"/>
    </location>
</feature>
<keyword evidence="5" id="KW-1185">Reference proteome</keyword>
<dbReference type="RefSeq" id="WP_079215592.1">
    <property type="nucleotide sequence ID" value="NZ_CP018845.1"/>
</dbReference>
<sequence>MKSIADLSILIVEDEPLQRAFLAGKLRQLGAGKIAEACDGAEAIQMMDSRAVDLIFCDIGMPNVDGPQFILRQLEYRGEEYAQRAELPMLVWMSVLGPGILQSHSRLASIAGFSVVEALSKPLSSASLSYVVELAVEKLRRQRRPDSAAKLPPVSDDDLLRAICDTEEFEVWFRPILSLESGKFAGGEAEVRWNHPRFRQLHPAQFTALIERQGLGLVLFYRTVNHVLHMLRKLNAAGQVLSLGIKASAQTLQTPEIADYLAERTRQHQISPDQLCIVLSADAVSTRGVHLSASLNRLRIKGFRLFLDGFGAGAANMETLAEMPFSGICIDHGFVRKMPRHPVSKDIVDVILGMGRKLQLPVVANGVDDGETRDMLRGMGCCLAQGGIAAPLRGQDFLRALRELSVPAAG</sequence>
<evidence type="ECO:0000259" key="3">
    <source>
        <dbReference type="PROSITE" id="PS50883"/>
    </source>
</evidence>
<reference evidence="4 5" key="1">
    <citation type="journal article" date="2020" name="Front. Plant Sci.">
        <title>Isolation of Rhizosphere Bacteria That Improve Quality and Water Stress Tolerance in Greenhouse Ornamentals.</title>
        <authorList>
            <person name="Nordstedt N.P."/>
            <person name="Jones M.L."/>
        </authorList>
    </citation>
    <scope>NUCLEOTIDE SEQUENCE [LARGE SCALE GENOMIC DNA]</scope>
    <source>
        <strain evidence="4 5">C6C2</strain>
    </source>
</reference>
<dbReference type="InterPro" id="IPR035919">
    <property type="entry name" value="EAL_sf"/>
</dbReference>
<name>A0ABX2LS19_9BURK</name>
<dbReference type="SUPFAM" id="SSF141868">
    <property type="entry name" value="EAL domain-like"/>
    <property type="match status" value="1"/>
</dbReference>
<dbReference type="SMART" id="SM00052">
    <property type="entry name" value="EAL"/>
    <property type="match status" value="1"/>
</dbReference>
<gene>
    <name evidence="4" type="ORF">HNO84_04800</name>
</gene>
<keyword evidence="1" id="KW-0597">Phosphoprotein</keyword>
<evidence type="ECO:0000313" key="5">
    <source>
        <dbReference type="Proteomes" id="UP000536746"/>
    </source>
</evidence>
<dbReference type="Gene3D" id="3.40.50.2300">
    <property type="match status" value="1"/>
</dbReference>
<dbReference type="PANTHER" id="PTHR33121">
    <property type="entry name" value="CYCLIC DI-GMP PHOSPHODIESTERASE PDEF"/>
    <property type="match status" value="1"/>
</dbReference>
<evidence type="ECO:0000313" key="4">
    <source>
        <dbReference type="EMBL" id="NUU00906.1"/>
    </source>
</evidence>
<dbReference type="InterPro" id="IPR050706">
    <property type="entry name" value="Cyclic-di-GMP_PDE-like"/>
</dbReference>
<dbReference type="PANTHER" id="PTHR33121:SF70">
    <property type="entry name" value="SIGNALING PROTEIN YKOW"/>
    <property type="match status" value="1"/>
</dbReference>
<proteinExistence type="predicted"/>
<dbReference type="CDD" id="cd01948">
    <property type="entry name" value="EAL"/>
    <property type="match status" value="1"/>
</dbReference>
<dbReference type="PROSITE" id="PS50883">
    <property type="entry name" value="EAL"/>
    <property type="match status" value="1"/>
</dbReference>
<evidence type="ECO:0000256" key="1">
    <source>
        <dbReference type="PROSITE-ProRule" id="PRU00169"/>
    </source>
</evidence>
<dbReference type="SUPFAM" id="SSF52172">
    <property type="entry name" value="CheY-like"/>
    <property type="match status" value="1"/>
</dbReference>